<dbReference type="InterPro" id="IPR003874">
    <property type="entry name" value="CDC45"/>
</dbReference>
<evidence type="ECO:0000256" key="5">
    <source>
        <dbReference type="ARBA" id="ARBA00023306"/>
    </source>
</evidence>
<sequence length="718" mass="82147">MYINPPQYSRAFQEIKRTSLSHSTCKLVIFVSCLDIDSLCAAKILSLVLRKELIQYQLIPVVGYSDLKSHYAKLDSDVSNIFLIGCGAMLDLEGFFELNPEEFVEERQEQVTNDLDLDLKKDTAIPMKRKIYVMDGHRPWNLDNLFGSAMIVCFDDGFIDANLKTEKLAYTNLMDQLQGEEEDEEESESDMTDEDDDEFEGDTDVDEQSDEELIINSQDSDDTVSRKRKLQEIKMKKIKKQRKREKSENQDKIQQYYNQGTAIITANSITIYALLSAIGETSLENLWLSIIGTSSLDNQFPELYDKLHPLLRDEVLRINPSNEPASVSGSTKTADSTSLSIEKDYHLFLLRHWTLYDSFFYSSQVNSKLNLWTEDGKKKLHKMFAKMGVSLAVAQQKWMYMDSRVKRQLPGIFHHYLPLYGLEGIVRQGFIRTFGFTGQLSAMECVEALTALLELDKRFLTSNGMDTQANENEQDPDAEEEEEAHDEEERIEKQLQKKEKVWVNNFWSAWDALNMGNTLQIGATTQKTSFKKPKGFELLFQGLEHAKQIQQVIFRTGMSLLERKLIKNLKLYRFCVLNDGSIPDLHIFNNPLMLSKLGSWVAENLTELDFTNESHTLKPLILASLDVDSDSYLVMGIAPKYPRGMNNATRAKLAQEQARDENGETQMTRLNTFSVAFQQLSNTSGAKIRIDSFDSSVIEIRKDDLSPFLERLTLSGLI</sequence>
<comment type="similarity">
    <text evidence="2">Belongs to the CDC45 family.</text>
</comment>
<dbReference type="KEGG" id="spaa:SPAPADRAFT_134703"/>
<keyword evidence="5" id="KW-0131">Cell cycle</keyword>
<keyword evidence="4" id="KW-0539">Nucleus</keyword>
<evidence type="ECO:0000256" key="4">
    <source>
        <dbReference type="ARBA" id="ARBA00023242"/>
    </source>
</evidence>
<dbReference type="STRING" id="619300.G3AJ84"/>
<dbReference type="GO" id="GO:0006270">
    <property type="term" value="P:DNA replication initiation"/>
    <property type="evidence" value="ECO:0007669"/>
    <property type="project" value="EnsemblFungi"/>
</dbReference>
<evidence type="ECO:0000256" key="2">
    <source>
        <dbReference type="ARBA" id="ARBA00010727"/>
    </source>
</evidence>
<dbReference type="GO" id="GO:1902977">
    <property type="term" value="P:mitotic DNA replication preinitiation complex assembly"/>
    <property type="evidence" value="ECO:0007669"/>
    <property type="project" value="TreeGrafter"/>
</dbReference>
<evidence type="ECO:0000256" key="7">
    <source>
        <dbReference type="SAM" id="MobiDB-lite"/>
    </source>
</evidence>
<accession>G3AJ84</accession>
<organism evidence="9">
    <name type="scientific">Spathaspora passalidarum (strain NRRL Y-27907 / 11-Y1)</name>
    <dbReference type="NCBI Taxonomy" id="619300"/>
    <lineage>
        <taxon>Eukaryota</taxon>
        <taxon>Fungi</taxon>
        <taxon>Dikarya</taxon>
        <taxon>Ascomycota</taxon>
        <taxon>Saccharomycotina</taxon>
        <taxon>Pichiomycetes</taxon>
        <taxon>Debaryomycetaceae</taxon>
        <taxon>Spathaspora</taxon>
    </lineage>
</organism>
<dbReference type="GO" id="GO:0003688">
    <property type="term" value="F:DNA replication origin binding"/>
    <property type="evidence" value="ECO:0007669"/>
    <property type="project" value="EnsemblFungi"/>
</dbReference>
<feature type="region of interest" description="Disordered" evidence="7">
    <location>
        <begin position="177"/>
        <end position="227"/>
    </location>
</feature>
<dbReference type="GO" id="GO:0000727">
    <property type="term" value="P:double-strand break repair via break-induced replication"/>
    <property type="evidence" value="ECO:0007669"/>
    <property type="project" value="EnsemblFungi"/>
</dbReference>
<dbReference type="GO" id="GO:0071162">
    <property type="term" value="C:CMG complex"/>
    <property type="evidence" value="ECO:0007669"/>
    <property type="project" value="EnsemblFungi"/>
</dbReference>
<dbReference type="GeneID" id="18869845"/>
<evidence type="ECO:0000256" key="3">
    <source>
        <dbReference type="ARBA" id="ARBA00022705"/>
    </source>
</evidence>
<dbReference type="GO" id="GO:0043596">
    <property type="term" value="C:nuclear replication fork"/>
    <property type="evidence" value="ECO:0007669"/>
    <property type="project" value="EnsemblFungi"/>
</dbReference>
<dbReference type="PANTHER" id="PTHR10507:SF0">
    <property type="entry name" value="CELL DIVISION CONTROL PROTEIN 45 HOMOLOG"/>
    <property type="match status" value="1"/>
</dbReference>
<dbReference type="EMBL" id="GL996500">
    <property type="protein sequence ID" value="EGW33841.1"/>
    <property type="molecule type" value="Genomic_DNA"/>
</dbReference>
<dbReference type="HOGENOM" id="CLU_005871_3_0_1"/>
<dbReference type="GO" id="GO:0003697">
    <property type="term" value="F:single-stranded DNA binding"/>
    <property type="evidence" value="ECO:0007669"/>
    <property type="project" value="EnsemblFungi"/>
</dbReference>
<dbReference type="RefSeq" id="XP_007373425.1">
    <property type="nucleotide sequence ID" value="XM_007373363.1"/>
</dbReference>
<reference evidence="8 9" key="1">
    <citation type="journal article" date="2011" name="Proc. Natl. Acad. Sci. U.S.A.">
        <title>Comparative genomics of xylose-fermenting fungi for enhanced biofuel production.</title>
        <authorList>
            <person name="Wohlbach D.J."/>
            <person name="Kuo A."/>
            <person name="Sato T.K."/>
            <person name="Potts K.M."/>
            <person name="Salamov A.A."/>
            <person name="LaButti K.M."/>
            <person name="Sun H."/>
            <person name="Clum A."/>
            <person name="Pangilinan J.L."/>
            <person name="Lindquist E.A."/>
            <person name="Lucas S."/>
            <person name="Lapidus A."/>
            <person name="Jin M."/>
            <person name="Gunawan C."/>
            <person name="Balan V."/>
            <person name="Dale B.E."/>
            <person name="Jeffries T.W."/>
            <person name="Zinkel R."/>
            <person name="Barry K.W."/>
            <person name="Grigoriev I.V."/>
            <person name="Gasch A.P."/>
        </authorList>
    </citation>
    <scope>NUCLEOTIDE SEQUENCE [LARGE SCALE GENOMIC DNA]</scope>
    <source>
        <strain evidence="9">NRRL Y-27907 / 11-Y1</strain>
    </source>
</reference>
<feature type="region of interest" description="Disordered" evidence="7">
    <location>
        <begin position="466"/>
        <end position="491"/>
    </location>
</feature>
<feature type="compositionally biased region" description="Acidic residues" evidence="7">
    <location>
        <begin position="472"/>
        <end position="486"/>
    </location>
</feature>
<keyword evidence="3" id="KW-0235">DNA replication</keyword>
<dbReference type="eggNOG" id="KOG2475">
    <property type="taxonomic scope" value="Eukaryota"/>
</dbReference>
<evidence type="ECO:0008006" key="10">
    <source>
        <dbReference type="Google" id="ProtNLM"/>
    </source>
</evidence>
<dbReference type="InParanoid" id="G3AJ84"/>
<evidence type="ECO:0000313" key="9">
    <source>
        <dbReference type="Proteomes" id="UP000000709"/>
    </source>
</evidence>
<dbReference type="PANTHER" id="PTHR10507">
    <property type="entry name" value="CDC45-RELATED PROTEIN"/>
    <property type="match status" value="1"/>
</dbReference>
<dbReference type="GO" id="GO:0003682">
    <property type="term" value="F:chromatin binding"/>
    <property type="evidence" value="ECO:0007669"/>
    <property type="project" value="EnsemblFungi"/>
</dbReference>
<dbReference type="Proteomes" id="UP000000709">
    <property type="component" value="Unassembled WGS sequence"/>
</dbReference>
<feature type="coiled-coil region" evidence="6">
    <location>
        <begin position="228"/>
        <end position="255"/>
    </location>
</feature>
<dbReference type="AlphaFoldDB" id="G3AJ84"/>
<comment type="subcellular location">
    <subcellularLocation>
        <location evidence="1">Nucleus</location>
    </subcellularLocation>
</comment>
<dbReference type="FunCoup" id="G3AJ84">
    <property type="interactions" value="659"/>
</dbReference>
<dbReference type="OrthoDB" id="10258882at2759"/>
<dbReference type="OMA" id="EDCFMEA"/>
<evidence type="ECO:0000256" key="1">
    <source>
        <dbReference type="ARBA" id="ARBA00004123"/>
    </source>
</evidence>
<name>G3AJ84_SPAPN</name>
<keyword evidence="6" id="KW-0175">Coiled coil</keyword>
<dbReference type="Pfam" id="PF02724">
    <property type="entry name" value="CDC45"/>
    <property type="match status" value="1"/>
</dbReference>
<gene>
    <name evidence="8" type="ORF">SPAPADRAFT_134703</name>
</gene>
<evidence type="ECO:0000256" key="6">
    <source>
        <dbReference type="SAM" id="Coils"/>
    </source>
</evidence>
<feature type="compositionally biased region" description="Acidic residues" evidence="7">
    <location>
        <begin position="178"/>
        <end position="213"/>
    </location>
</feature>
<protein>
    <recommendedName>
        <fullName evidence="10">Cell division control protein 45</fullName>
    </recommendedName>
</protein>
<proteinExistence type="inferred from homology"/>
<keyword evidence="9" id="KW-1185">Reference proteome</keyword>
<evidence type="ECO:0000313" key="8">
    <source>
        <dbReference type="EMBL" id="EGW33841.1"/>
    </source>
</evidence>